<evidence type="ECO:0000256" key="2">
    <source>
        <dbReference type="ARBA" id="ARBA00008343"/>
    </source>
</evidence>
<dbReference type="EC" id="3.2.2.31" evidence="3 13"/>
<dbReference type="Pfam" id="PF00730">
    <property type="entry name" value="HhH-GPD"/>
    <property type="match status" value="1"/>
</dbReference>
<dbReference type="InterPro" id="IPR029119">
    <property type="entry name" value="MutY_C"/>
</dbReference>
<dbReference type="GO" id="GO:0034039">
    <property type="term" value="F:8-oxo-7,8-dihydroguanine DNA N-glycosylase activity"/>
    <property type="evidence" value="ECO:0007669"/>
    <property type="project" value="TreeGrafter"/>
</dbReference>
<name>A0A9P4PVR9_9PLEO</name>
<keyword evidence="9 13" id="KW-0408">Iron</keyword>
<dbReference type="GO" id="GO:0035485">
    <property type="term" value="F:adenine/guanine mispair binding"/>
    <property type="evidence" value="ECO:0007669"/>
    <property type="project" value="TreeGrafter"/>
</dbReference>
<keyword evidence="6" id="KW-0479">Metal-binding</keyword>
<protein>
    <recommendedName>
        <fullName evidence="4 13">Adenine DNA glycosylase</fullName>
        <ecNumber evidence="3 13">3.2.2.31</ecNumber>
    </recommendedName>
</protein>
<reference evidence="16" key="1">
    <citation type="journal article" date="2020" name="Stud. Mycol.">
        <title>101 Dothideomycetes genomes: a test case for predicting lifestyles and emergence of pathogens.</title>
        <authorList>
            <person name="Haridas S."/>
            <person name="Albert R."/>
            <person name="Binder M."/>
            <person name="Bloem J."/>
            <person name="Labutti K."/>
            <person name="Salamov A."/>
            <person name="Andreopoulos B."/>
            <person name="Baker S."/>
            <person name="Barry K."/>
            <person name="Bills G."/>
            <person name="Bluhm B."/>
            <person name="Cannon C."/>
            <person name="Castanera R."/>
            <person name="Culley D."/>
            <person name="Daum C."/>
            <person name="Ezra D."/>
            <person name="Gonzalez J."/>
            <person name="Henrissat B."/>
            <person name="Kuo A."/>
            <person name="Liang C."/>
            <person name="Lipzen A."/>
            <person name="Lutzoni F."/>
            <person name="Magnuson J."/>
            <person name="Mondo S."/>
            <person name="Nolan M."/>
            <person name="Ohm R."/>
            <person name="Pangilinan J."/>
            <person name="Park H.-J."/>
            <person name="Ramirez L."/>
            <person name="Alfaro M."/>
            <person name="Sun H."/>
            <person name="Tritt A."/>
            <person name="Yoshinaga Y."/>
            <person name="Zwiers L.-H."/>
            <person name="Turgeon B."/>
            <person name="Goodwin S."/>
            <person name="Spatafora J."/>
            <person name="Crous P."/>
            <person name="Grigoriev I."/>
        </authorList>
    </citation>
    <scope>NUCLEOTIDE SEQUENCE</scope>
    <source>
        <strain evidence="16">CBS 690.94</strain>
    </source>
</reference>
<evidence type="ECO:0000256" key="3">
    <source>
        <dbReference type="ARBA" id="ARBA00012045"/>
    </source>
</evidence>
<organism evidence="16 17">
    <name type="scientific">Karstenula rhodostoma CBS 690.94</name>
    <dbReference type="NCBI Taxonomy" id="1392251"/>
    <lineage>
        <taxon>Eukaryota</taxon>
        <taxon>Fungi</taxon>
        <taxon>Dikarya</taxon>
        <taxon>Ascomycota</taxon>
        <taxon>Pezizomycotina</taxon>
        <taxon>Dothideomycetes</taxon>
        <taxon>Pleosporomycetidae</taxon>
        <taxon>Pleosporales</taxon>
        <taxon>Massarineae</taxon>
        <taxon>Didymosphaeriaceae</taxon>
        <taxon>Karstenula</taxon>
    </lineage>
</organism>
<feature type="domain" description="HhH-GPD" evidence="15">
    <location>
        <begin position="112"/>
        <end position="275"/>
    </location>
</feature>
<evidence type="ECO:0000256" key="1">
    <source>
        <dbReference type="ARBA" id="ARBA00000843"/>
    </source>
</evidence>
<keyword evidence="11" id="KW-0234">DNA repair</keyword>
<evidence type="ECO:0000313" key="16">
    <source>
        <dbReference type="EMBL" id="KAF2451127.1"/>
    </source>
</evidence>
<dbReference type="SMART" id="SM00525">
    <property type="entry name" value="FES"/>
    <property type="match status" value="1"/>
</dbReference>
<dbReference type="InterPro" id="IPR011257">
    <property type="entry name" value="DNA_glycosylase"/>
</dbReference>
<dbReference type="GO" id="GO:0006298">
    <property type="term" value="P:mismatch repair"/>
    <property type="evidence" value="ECO:0007669"/>
    <property type="project" value="TreeGrafter"/>
</dbReference>
<dbReference type="OrthoDB" id="10248838at2759"/>
<keyword evidence="5" id="KW-0004">4Fe-4S</keyword>
<gene>
    <name evidence="16" type="ORF">P171DRAFT_460489</name>
</gene>
<dbReference type="CDD" id="cd00056">
    <property type="entry name" value="ENDO3c"/>
    <property type="match status" value="1"/>
</dbReference>
<keyword evidence="7 13" id="KW-0227">DNA damage</keyword>
<evidence type="ECO:0000256" key="10">
    <source>
        <dbReference type="ARBA" id="ARBA00023014"/>
    </source>
</evidence>
<dbReference type="SMART" id="SM00478">
    <property type="entry name" value="ENDO3c"/>
    <property type="match status" value="1"/>
</dbReference>
<dbReference type="GO" id="GO:0000701">
    <property type="term" value="F:purine-specific mismatch base pair DNA N-glycosylase activity"/>
    <property type="evidence" value="ECO:0007669"/>
    <property type="project" value="UniProtKB-EC"/>
</dbReference>
<comment type="caution">
    <text evidence="16">The sequence shown here is derived from an EMBL/GenBank/DDBJ whole genome shotgun (WGS) entry which is preliminary data.</text>
</comment>
<evidence type="ECO:0000259" key="15">
    <source>
        <dbReference type="SMART" id="SM00478"/>
    </source>
</evidence>
<dbReference type="GO" id="GO:0005634">
    <property type="term" value="C:nucleus"/>
    <property type="evidence" value="ECO:0007669"/>
    <property type="project" value="TreeGrafter"/>
</dbReference>
<dbReference type="GO" id="GO:0032357">
    <property type="term" value="F:oxidized purine DNA binding"/>
    <property type="evidence" value="ECO:0007669"/>
    <property type="project" value="TreeGrafter"/>
</dbReference>
<evidence type="ECO:0000256" key="12">
    <source>
        <dbReference type="ARBA" id="ARBA00023295"/>
    </source>
</evidence>
<dbReference type="GO" id="GO:0046872">
    <property type="term" value="F:metal ion binding"/>
    <property type="evidence" value="ECO:0007669"/>
    <property type="project" value="UniProtKB-UniRule"/>
</dbReference>
<feature type="compositionally biased region" description="Polar residues" evidence="14">
    <location>
        <begin position="385"/>
        <end position="394"/>
    </location>
</feature>
<evidence type="ECO:0000256" key="11">
    <source>
        <dbReference type="ARBA" id="ARBA00023204"/>
    </source>
</evidence>
<dbReference type="InterPro" id="IPR003651">
    <property type="entry name" value="Endonuclease3_FeS-loop_motif"/>
</dbReference>
<dbReference type="Gene3D" id="1.10.340.30">
    <property type="entry name" value="Hypothetical protein, domain 2"/>
    <property type="match status" value="1"/>
</dbReference>
<dbReference type="InterPro" id="IPR023170">
    <property type="entry name" value="HhH_base_excis_C"/>
</dbReference>
<dbReference type="CDD" id="cd03431">
    <property type="entry name" value="NUDIX_DNA_Glycosylase_C-MutY"/>
    <property type="match status" value="1"/>
</dbReference>
<evidence type="ECO:0000256" key="14">
    <source>
        <dbReference type="SAM" id="MobiDB-lite"/>
    </source>
</evidence>
<feature type="region of interest" description="Disordered" evidence="14">
    <location>
        <begin position="1"/>
        <end position="41"/>
    </location>
</feature>
<dbReference type="SUPFAM" id="SSF55811">
    <property type="entry name" value="Nudix"/>
    <property type="match status" value="1"/>
</dbReference>
<dbReference type="InterPro" id="IPR015797">
    <property type="entry name" value="NUDIX_hydrolase-like_dom_sf"/>
</dbReference>
<dbReference type="SUPFAM" id="SSF48150">
    <property type="entry name" value="DNA-glycosylase"/>
    <property type="match status" value="1"/>
</dbReference>
<comment type="function">
    <text evidence="13">Adenine glycosylase active on G-A mispairs.</text>
</comment>
<dbReference type="EMBL" id="MU001493">
    <property type="protein sequence ID" value="KAF2451127.1"/>
    <property type="molecule type" value="Genomic_DNA"/>
</dbReference>
<dbReference type="Gene3D" id="1.10.1670.10">
    <property type="entry name" value="Helix-hairpin-Helix base-excision DNA repair enzymes (C-terminal)"/>
    <property type="match status" value="1"/>
</dbReference>
<keyword evidence="17" id="KW-1185">Reference proteome</keyword>
<dbReference type="PANTHER" id="PTHR42944">
    <property type="entry name" value="ADENINE DNA GLYCOSYLASE"/>
    <property type="match status" value="1"/>
</dbReference>
<dbReference type="GO" id="GO:0051539">
    <property type="term" value="F:4 iron, 4 sulfur cluster binding"/>
    <property type="evidence" value="ECO:0007669"/>
    <property type="project" value="UniProtKB-UniRule"/>
</dbReference>
<feature type="compositionally biased region" description="Polar residues" evidence="14">
    <location>
        <begin position="358"/>
        <end position="370"/>
    </location>
</feature>
<keyword evidence="8" id="KW-0378">Hydrolase</keyword>
<sequence>MRVMSKSKNLTTRAKPKTKSKPATPPAFTKPALPQPTAVPPSRAHASAYHYPLLIEDGVVGKELLRWFEGIEEVRNMPWRKKWLDPAECEGGEEFGSLLERRAYEVWVSEVMLQQTRVSTVIPYFNTWISKWPTVDALAEASHDDVLSVWKGLGYYSRATRLHDGAKVVVSAKDGPCKIPSGVDALQKIPGIGRYTAGAVSSIAFGEAEPVLDGNVARVLSRQLGLYVDAKDKKSTDVLWEVADVLVKSVAGYPDEGRSSIPGQWNQALMELGSTICTPRPKCDECPIRRTCRVYAEGETLSLKKAAVTTVVPDIEDACTLCLQLDTEDLATAPEDAGDDEDDAPPKPVKRRKVETKPANTISNYFSSRMTPKPKPEPATPASSDASLQPTTDPSTKRKIPTPTPAQTKAIATYCSLFPKKMPKKAVPEEDAVVCVISAPATRSLDKRRWLIEQRPAKGLLASLWQFPQQTLPPAIKHTAASRKATARAYVESLGLGSLDGRDARELGSLVHVFTHLKLTMYVVHIGLETDGEILEGAPARKWVATEDMGGETLSTGMRRCWELVAAT</sequence>
<accession>A0A9P4PVR9</accession>
<keyword evidence="10" id="KW-0411">Iron-sulfur</keyword>
<dbReference type="Gene3D" id="3.90.79.10">
    <property type="entry name" value="Nucleoside Triphosphate Pyrophosphohydrolase"/>
    <property type="match status" value="1"/>
</dbReference>
<dbReference type="Proteomes" id="UP000799764">
    <property type="component" value="Unassembled WGS sequence"/>
</dbReference>
<evidence type="ECO:0000256" key="5">
    <source>
        <dbReference type="ARBA" id="ARBA00022485"/>
    </source>
</evidence>
<dbReference type="AlphaFoldDB" id="A0A9P4PVR9"/>
<evidence type="ECO:0000256" key="4">
    <source>
        <dbReference type="ARBA" id="ARBA00022023"/>
    </source>
</evidence>
<dbReference type="GO" id="GO:0006285">
    <property type="term" value="P:base-excision repair, AP site formation"/>
    <property type="evidence" value="ECO:0007669"/>
    <property type="project" value="UniProtKB-ARBA"/>
</dbReference>
<comment type="catalytic activity">
    <reaction evidence="1 13">
        <text>Hydrolyzes free adenine bases from 7,8-dihydro-8-oxoguanine:adenine mismatched double-stranded DNA, leaving an apurinic site.</text>
        <dbReference type="EC" id="3.2.2.31"/>
    </reaction>
</comment>
<dbReference type="InterPro" id="IPR003265">
    <property type="entry name" value="HhH-GPD_domain"/>
</dbReference>
<evidence type="ECO:0000256" key="8">
    <source>
        <dbReference type="ARBA" id="ARBA00022801"/>
    </source>
</evidence>
<proteinExistence type="inferred from homology"/>
<evidence type="ECO:0000256" key="6">
    <source>
        <dbReference type="ARBA" id="ARBA00022723"/>
    </source>
</evidence>
<keyword evidence="12 13" id="KW-0326">Glycosidase</keyword>
<evidence type="ECO:0000256" key="13">
    <source>
        <dbReference type="RuleBase" id="RU365096"/>
    </source>
</evidence>
<comment type="cofactor">
    <cofactor evidence="13">
        <name>[4Fe-4S] cluster</name>
        <dbReference type="ChEBI" id="CHEBI:49883"/>
    </cofactor>
    <text evidence="13">Binds 1 [4Fe-4S] cluster.</text>
</comment>
<dbReference type="InterPro" id="IPR044298">
    <property type="entry name" value="MIG/MutY"/>
</dbReference>
<evidence type="ECO:0000256" key="9">
    <source>
        <dbReference type="ARBA" id="ARBA00023004"/>
    </source>
</evidence>
<dbReference type="FunFam" id="1.10.340.30:FF:000002">
    <property type="entry name" value="Adenine DNA glycosylase"/>
    <property type="match status" value="1"/>
</dbReference>
<feature type="compositionally biased region" description="Polar residues" evidence="14">
    <location>
        <begin position="1"/>
        <end position="10"/>
    </location>
</feature>
<comment type="similarity">
    <text evidence="2 13">Belongs to the Nth/MutY family.</text>
</comment>
<evidence type="ECO:0000256" key="7">
    <source>
        <dbReference type="ARBA" id="ARBA00022763"/>
    </source>
</evidence>
<dbReference type="PANTHER" id="PTHR42944:SF1">
    <property type="entry name" value="ADENINE DNA GLYCOSYLASE"/>
    <property type="match status" value="1"/>
</dbReference>
<dbReference type="Pfam" id="PF14815">
    <property type="entry name" value="NUDIX_4"/>
    <property type="match status" value="1"/>
</dbReference>
<evidence type="ECO:0000313" key="17">
    <source>
        <dbReference type="Proteomes" id="UP000799764"/>
    </source>
</evidence>
<feature type="region of interest" description="Disordered" evidence="14">
    <location>
        <begin position="332"/>
        <end position="405"/>
    </location>
</feature>